<protein>
    <recommendedName>
        <fullName evidence="5">DUF4834 domain-containing protein</fullName>
    </recommendedName>
</protein>
<accession>A0A1I0WMD5</accession>
<evidence type="ECO:0008006" key="5">
    <source>
        <dbReference type="Google" id="ProtNLM"/>
    </source>
</evidence>
<dbReference type="RefSeq" id="WP_091474316.1">
    <property type="nucleotide sequence ID" value="NZ_FOJT01000002.1"/>
</dbReference>
<keyword evidence="2" id="KW-0472">Membrane</keyword>
<dbReference type="InterPro" id="IPR032272">
    <property type="entry name" value="DUF4834"/>
</dbReference>
<feature type="compositionally biased region" description="Low complexity" evidence="1">
    <location>
        <begin position="51"/>
        <end position="61"/>
    </location>
</feature>
<feature type="region of interest" description="Disordered" evidence="1">
    <location>
        <begin position="46"/>
        <end position="91"/>
    </location>
</feature>
<reference evidence="4" key="1">
    <citation type="submission" date="2016-10" db="EMBL/GenBank/DDBJ databases">
        <authorList>
            <person name="Varghese N."/>
            <person name="Submissions S."/>
        </authorList>
    </citation>
    <scope>NUCLEOTIDE SEQUENCE [LARGE SCALE GENOMIC DNA]</scope>
    <source>
        <strain evidence="4">DSM 21789</strain>
    </source>
</reference>
<feature type="transmembrane region" description="Helical" evidence="2">
    <location>
        <begin position="12"/>
        <end position="31"/>
    </location>
</feature>
<dbReference type="EMBL" id="FOJT01000002">
    <property type="protein sequence ID" value="SFA89912.1"/>
    <property type="molecule type" value="Genomic_DNA"/>
</dbReference>
<keyword evidence="2" id="KW-1133">Transmembrane helix</keyword>
<dbReference type="Proteomes" id="UP000199604">
    <property type="component" value="Unassembled WGS sequence"/>
</dbReference>
<dbReference type="STRING" id="498292.SAMN05660845_0870"/>
<feature type="compositionally biased region" description="Basic and acidic residues" evidence="1">
    <location>
        <begin position="65"/>
        <end position="77"/>
    </location>
</feature>
<evidence type="ECO:0000256" key="1">
    <source>
        <dbReference type="SAM" id="MobiDB-lite"/>
    </source>
</evidence>
<proteinExistence type="predicted"/>
<dbReference type="AlphaFoldDB" id="A0A1I0WMD5"/>
<dbReference type="OrthoDB" id="1123055at2"/>
<organism evidence="3 4">
    <name type="scientific">Flavobacterium swingsii</name>
    <dbReference type="NCBI Taxonomy" id="498292"/>
    <lineage>
        <taxon>Bacteria</taxon>
        <taxon>Pseudomonadati</taxon>
        <taxon>Bacteroidota</taxon>
        <taxon>Flavobacteriia</taxon>
        <taxon>Flavobacteriales</taxon>
        <taxon>Flavobacteriaceae</taxon>
        <taxon>Flavobacterium</taxon>
    </lineage>
</organism>
<gene>
    <name evidence="3" type="ORF">SAMN05660845_0870</name>
</gene>
<evidence type="ECO:0000313" key="4">
    <source>
        <dbReference type="Proteomes" id="UP000199604"/>
    </source>
</evidence>
<keyword evidence="4" id="KW-1185">Reference proteome</keyword>
<name>A0A1I0WMD5_9FLAO</name>
<dbReference type="Pfam" id="PF16118">
    <property type="entry name" value="DUF4834"/>
    <property type="match status" value="1"/>
</dbReference>
<sequence length="91" mass="10932">MQEASFNGFFKTIIYMIGFYYLIKFLSRIFLPILLQKAVNKVQDNFERHQNQNPFNQQNNQDSQTPKKESKNFEKKPTKQVGDYIDYEEVE</sequence>
<evidence type="ECO:0000313" key="3">
    <source>
        <dbReference type="EMBL" id="SFA89912.1"/>
    </source>
</evidence>
<keyword evidence="2" id="KW-0812">Transmembrane</keyword>
<evidence type="ECO:0000256" key="2">
    <source>
        <dbReference type="SAM" id="Phobius"/>
    </source>
</evidence>